<dbReference type="Proteomes" id="UP000324639">
    <property type="component" value="Chromosome Bgt_-05"/>
</dbReference>
<dbReference type="EMBL" id="LR026988">
    <property type="protein sequence ID" value="VDB83790.1"/>
    <property type="molecule type" value="Genomic_DNA"/>
</dbReference>
<protein>
    <submittedName>
        <fullName evidence="1">Bgt-50209</fullName>
    </submittedName>
</protein>
<sequence length="29" mass="3336">MARCGKSEQRISLKMVYRYSEGDSQVQKG</sequence>
<gene>
    <name evidence="1" type="ORF">BGT96224V316_LOCUS2941</name>
</gene>
<dbReference type="AlphaFoldDB" id="A0A9X9MEP3"/>
<proteinExistence type="predicted"/>
<reference evidence="1 2" key="1">
    <citation type="submission" date="2018-08" db="EMBL/GenBank/DDBJ databases">
        <authorList>
            <person name="Muller C M."/>
        </authorList>
    </citation>
    <scope>NUCLEOTIDE SEQUENCE [LARGE SCALE GENOMIC DNA]</scope>
</reference>
<organism evidence="1 2">
    <name type="scientific">Blumeria graminis f. sp. tritici</name>
    <dbReference type="NCBI Taxonomy" id="62690"/>
    <lineage>
        <taxon>Eukaryota</taxon>
        <taxon>Fungi</taxon>
        <taxon>Dikarya</taxon>
        <taxon>Ascomycota</taxon>
        <taxon>Pezizomycotina</taxon>
        <taxon>Leotiomycetes</taxon>
        <taxon>Erysiphales</taxon>
        <taxon>Erysiphaceae</taxon>
        <taxon>Blumeria</taxon>
    </lineage>
</organism>
<name>A0A9X9MEP3_BLUGR</name>
<accession>A0A9X9MEP3</accession>
<keyword evidence="2" id="KW-1185">Reference proteome</keyword>
<evidence type="ECO:0000313" key="2">
    <source>
        <dbReference type="Proteomes" id="UP000324639"/>
    </source>
</evidence>
<evidence type="ECO:0000313" key="1">
    <source>
        <dbReference type="EMBL" id="VDB83790.1"/>
    </source>
</evidence>